<sequence>MNAPGYAEADACQAEQVRVVVFANPLTEQRRSVLGEIFGCCVISGEDHFTRDDVPAFSG</sequence>
<accession>A0ABQ4I2J8</accession>
<proteinExistence type="predicted"/>
<evidence type="ECO:0000313" key="1">
    <source>
        <dbReference type="EMBL" id="GIJ12087.1"/>
    </source>
</evidence>
<protein>
    <submittedName>
        <fullName evidence="1">Uncharacterized protein</fullName>
    </submittedName>
</protein>
<evidence type="ECO:0000313" key="2">
    <source>
        <dbReference type="Proteomes" id="UP000647017"/>
    </source>
</evidence>
<organism evidence="1 2">
    <name type="scientific">Micromonospora andamanensis</name>
    <dbReference type="NCBI Taxonomy" id="1287068"/>
    <lineage>
        <taxon>Bacteria</taxon>
        <taxon>Bacillati</taxon>
        <taxon>Actinomycetota</taxon>
        <taxon>Actinomycetes</taxon>
        <taxon>Micromonosporales</taxon>
        <taxon>Micromonosporaceae</taxon>
        <taxon>Micromonospora</taxon>
    </lineage>
</organism>
<gene>
    <name evidence="1" type="ORF">Van01_53010</name>
</gene>
<name>A0ABQ4I2J8_9ACTN</name>
<reference evidence="1 2" key="1">
    <citation type="submission" date="2021-01" db="EMBL/GenBank/DDBJ databases">
        <title>Whole genome shotgun sequence of Verrucosispora andamanensis NBRC 109075.</title>
        <authorList>
            <person name="Komaki H."/>
            <person name="Tamura T."/>
        </authorList>
    </citation>
    <scope>NUCLEOTIDE SEQUENCE [LARGE SCALE GENOMIC DNA]</scope>
    <source>
        <strain evidence="1 2">NBRC 109075</strain>
    </source>
</reference>
<dbReference type="Proteomes" id="UP000647017">
    <property type="component" value="Unassembled WGS sequence"/>
</dbReference>
<comment type="caution">
    <text evidence="1">The sequence shown here is derived from an EMBL/GenBank/DDBJ whole genome shotgun (WGS) entry which is preliminary data.</text>
</comment>
<dbReference type="EMBL" id="BOOZ01000043">
    <property type="protein sequence ID" value="GIJ12087.1"/>
    <property type="molecule type" value="Genomic_DNA"/>
</dbReference>
<keyword evidence="2" id="KW-1185">Reference proteome</keyword>